<dbReference type="Proteomes" id="UP000786811">
    <property type="component" value="Unassembled WGS sequence"/>
</dbReference>
<name>A0A8J2MKJ1_COTCN</name>
<evidence type="ECO:0000313" key="1">
    <source>
        <dbReference type="EMBL" id="CAG5092514.1"/>
    </source>
</evidence>
<proteinExistence type="predicted"/>
<keyword evidence="2" id="KW-1185">Reference proteome</keyword>
<reference evidence="1" key="1">
    <citation type="submission" date="2021-04" db="EMBL/GenBank/DDBJ databases">
        <authorList>
            <person name="Chebbi M.A.C M."/>
        </authorList>
    </citation>
    <scope>NUCLEOTIDE SEQUENCE</scope>
</reference>
<sequence length="57" mass="6920">MFIDGKYHHICVARKEWAIHKTESLEKMMLDIEKRLPTFTEPTPKFLRYLPNWNITT</sequence>
<comment type="caution">
    <text evidence="1">The sequence shown here is derived from an EMBL/GenBank/DDBJ whole genome shotgun (WGS) entry which is preliminary data.</text>
</comment>
<accession>A0A8J2MKJ1</accession>
<dbReference type="AlphaFoldDB" id="A0A8J2MKJ1"/>
<dbReference type="EMBL" id="CAJNRD030001120">
    <property type="protein sequence ID" value="CAG5092514.1"/>
    <property type="molecule type" value="Genomic_DNA"/>
</dbReference>
<organism evidence="1 2">
    <name type="scientific">Cotesia congregata</name>
    <name type="common">Parasitoid wasp</name>
    <name type="synonym">Apanteles congregatus</name>
    <dbReference type="NCBI Taxonomy" id="51543"/>
    <lineage>
        <taxon>Eukaryota</taxon>
        <taxon>Metazoa</taxon>
        <taxon>Ecdysozoa</taxon>
        <taxon>Arthropoda</taxon>
        <taxon>Hexapoda</taxon>
        <taxon>Insecta</taxon>
        <taxon>Pterygota</taxon>
        <taxon>Neoptera</taxon>
        <taxon>Endopterygota</taxon>
        <taxon>Hymenoptera</taxon>
        <taxon>Apocrita</taxon>
        <taxon>Ichneumonoidea</taxon>
        <taxon>Braconidae</taxon>
        <taxon>Microgastrinae</taxon>
        <taxon>Cotesia</taxon>
    </lineage>
</organism>
<protein>
    <submittedName>
        <fullName evidence="1">Cc_bv6.15_32.13_pseudo</fullName>
    </submittedName>
</protein>
<evidence type="ECO:0000313" key="2">
    <source>
        <dbReference type="Proteomes" id="UP000786811"/>
    </source>
</evidence>
<gene>
    <name evidence="1" type="ORF">HICCMSTLAB_LOCUS6183</name>
</gene>